<dbReference type="GO" id="GO:0006900">
    <property type="term" value="P:vesicle budding from membrane"/>
    <property type="evidence" value="ECO:0007669"/>
    <property type="project" value="TreeGrafter"/>
</dbReference>
<sequence>MGNLFSNKKTTRVTEQDKAVLQLKQQRDKLKQYQKKILAVIEKDKELARKLLREGKKDRAKLLLKKKRYQEQLIEKTDKQLDTVDQLVHDLEFAQVEMQVLNSLKAGNESLKEVHKLFSIEDIEQIMDETREGIEKQKEIDDILAGALTAEDEEAVDLEFAEIIKQNLPDVPAFDSNISEIELPSIPMEEPKPKKEKISRDPVPLLA</sequence>
<dbReference type="GO" id="GO:0032511">
    <property type="term" value="P:late endosome to vacuole transport via multivesicular body sorting pathway"/>
    <property type="evidence" value="ECO:0007669"/>
    <property type="project" value="TreeGrafter"/>
</dbReference>
<name>A0A8J2RTM2_9CRUS</name>
<dbReference type="OrthoDB" id="441172at2759"/>
<evidence type="ECO:0000256" key="4">
    <source>
        <dbReference type="ARBA" id="ARBA00022753"/>
    </source>
</evidence>
<comment type="similarity">
    <text evidence="2">Belongs to the SNF7 family.</text>
</comment>
<dbReference type="GO" id="GO:0000815">
    <property type="term" value="C:ESCRT III complex"/>
    <property type="evidence" value="ECO:0007669"/>
    <property type="project" value="TreeGrafter"/>
</dbReference>
<keyword evidence="5" id="KW-0653">Protein transport</keyword>
<evidence type="ECO:0000256" key="2">
    <source>
        <dbReference type="ARBA" id="ARBA00006190"/>
    </source>
</evidence>
<evidence type="ECO:0008006" key="11">
    <source>
        <dbReference type="Google" id="ProtNLM"/>
    </source>
</evidence>
<dbReference type="AlphaFoldDB" id="A0A8J2RTM2"/>
<feature type="coiled-coil region" evidence="7">
    <location>
        <begin position="16"/>
        <end position="79"/>
    </location>
</feature>
<evidence type="ECO:0000313" key="9">
    <source>
        <dbReference type="EMBL" id="CAH0108288.1"/>
    </source>
</evidence>
<keyword evidence="7" id="KW-0175">Coiled coil</keyword>
<dbReference type="Pfam" id="PF03357">
    <property type="entry name" value="Snf7"/>
    <property type="match status" value="1"/>
</dbReference>
<dbReference type="EMBL" id="CAKKLH010000282">
    <property type="protein sequence ID" value="CAH0108288.1"/>
    <property type="molecule type" value="Genomic_DNA"/>
</dbReference>
<keyword evidence="10" id="KW-1185">Reference proteome</keyword>
<reference evidence="9" key="1">
    <citation type="submission" date="2021-11" db="EMBL/GenBank/DDBJ databases">
        <authorList>
            <person name="Schell T."/>
        </authorList>
    </citation>
    <scope>NUCLEOTIDE SEQUENCE</scope>
    <source>
        <strain evidence="9">M5</strain>
    </source>
</reference>
<dbReference type="Gene3D" id="6.10.140.1230">
    <property type="match status" value="1"/>
</dbReference>
<proteinExistence type="inferred from homology"/>
<gene>
    <name evidence="9" type="ORF">DGAL_LOCUS11659</name>
</gene>
<evidence type="ECO:0000256" key="1">
    <source>
        <dbReference type="ARBA" id="ARBA00004608"/>
    </source>
</evidence>
<keyword evidence="3" id="KW-0813">Transport</keyword>
<evidence type="ECO:0000256" key="5">
    <source>
        <dbReference type="ARBA" id="ARBA00022927"/>
    </source>
</evidence>
<evidence type="ECO:0000256" key="6">
    <source>
        <dbReference type="ARBA" id="ARBA00023136"/>
    </source>
</evidence>
<evidence type="ECO:0000256" key="8">
    <source>
        <dbReference type="SAM" id="MobiDB-lite"/>
    </source>
</evidence>
<keyword evidence="6" id="KW-0472">Membrane</keyword>
<evidence type="ECO:0000256" key="7">
    <source>
        <dbReference type="SAM" id="Coils"/>
    </source>
</evidence>
<accession>A0A8J2RTM2</accession>
<dbReference type="GO" id="GO:0005771">
    <property type="term" value="C:multivesicular body"/>
    <property type="evidence" value="ECO:0007669"/>
    <property type="project" value="TreeGrafter"/>
</dbReference>
<dbReference type="GO" id="GO:0015031">
    <property type="term" value="P:protein transport"/>
    <property type="evidence" value="ECO:0007669"/>
    <property type="project" value="UniProtKB-KW"/>
</dbReference>
<organism evidence="9 10">
    <name type="scientific">Daphnia galeata</name>
    <dbReference type="NCBI Taxonomy" id="27404"/>
    <lineage>
        <taxon>Eukaryota</taxon>
        <taxon>Metazoa</taxon>
        <taxon>Ecdysozoa</taxon>
        <taxon>Arthropoda</taxon>
        <taxon>Crustacea</taxon>
        <taxon>Branchiopoda</taxon>
        <taxon>Diplostraca</taxon>
        <taxon>Cladocera</taxon>
        <taxon>Anomopoda</taxon>
        <taxon>Daphniidae</taxon>
        <taxon>Daphnia</taxon>
    </lineage>
</organism>
<feature type="region of interest" description="Disordered" evidence="8">
    <location>
        <begin position="182"/>
        <end position="207"/>
    </location>
</feature>
<dbReference type="InterPro" id="IPR005024">
    <property type="entry name" value="Snf7_fam"/>
</dbReference>
<dbReference type="PANTHER" id="PTHR22761:SF5">
    <property type="entry name" value="CHARGED MULTIVESICULAR BODY PROTEIN 6"/>
    <property type="match status" value="1"/>
</dbReference>
<dbReference type="Proteomes" id="UP000789390">
    <property type="component" value="Unassembled WGS sequence"/>
</dbReference>
<dbReference type="PANTHER" id="PTHR22761">
    <property type="entry name" value="CHARGED MULTIVESICULAR BODY PROTEIN"/>
    <property type="match status" value="1"/>
</dbReference>
<keyword evidence="4" id="KW-0967">Endosome</keyword>
<evidence type="ECO:0000313" key="10">
    <source>
        <dbReference type="Proteomes" id="UP000789390"/>
    </source>
</evidence>
<evidence type="ECO:0000256" key="3">
    <source>
        <dbReference type="ARBA" id="ARBA00022448"/>
    </source>
</evidence>
<protein>
    <recommendedName>
        <fullName evidence="11">Charged multivesicular body protein 6</fullName>
    </recommendedName>
</protein>
<comment type="caution">
    <text evidence="9">The sequence shown here is derived from an EMBL/GenBank/DDBJ whole genome shotgun (WGS) entry which is preliminary data.</text>
</comment>
<feature type="compositionally biased region" description="Basic and acidic residues" evidence="8">
    <location>
        <begin position="189"/>
        <end position="200"/>
    </location>
</feature>
<comment type="subcellular location">
    <subcellularLocation>
        <location evidence="1">Endosome membrane</location>
    </subcellularLocation>
</comment>